<evidence type="ECO:0000256" key="4">
    <source>
        <dbReference type="ARBA" id="ARBA00023239"/>
    </source>
</evidence>
<organism evidence="7 8">
    <name type="scientific">Nocardiopsis suaedae</name>
    <dbReference type="NCBI Taxonomy" id="3018444"/>
    <lineage>
        <taxon>Bacteria</taxon>
        <taxon>Bacillati</taxon>
        <taxon>Actinomycetota</taxon>
        <taxon>Actinomycetes</taxon>
        <taxon>Streptosporangiales</taxon>
        <taxon>Nocardiopsidaceae</taxon>
        <taxon>Nocardiopsis</taxon>
    </lineage>
</organism>
<dbReference type="EC" id="4.2.1.41" evidence="5"/>
<dbReference type="InterPro" id="IPR013785">
    <property type="entry name" value="Aldolase_TIM"/>
</dbReference>
<dbReference type="GO" id="GO:0047448">
    <property type="term" value="F:5-dehydro-4-deoxyglucarate dehydratase activity"/>
    <property type="evidence" value="ECO:0007669"/>
    <property type="project" value="UniProtKB-EC"/>
</dbReference>
<dbReference type="PANTHER" id="PTHR12128">
    <property type="entry name" value="DIHYDRODIPICOLINATE SYNTHASE"/>
    <property type="match status" value="1"/>
</dbReference>
<dbReference type="Proteomes" id="UP001165685">
    <property type="component" value="Unassembled WGS sequence"/>
</dbReference>
<evidence type="ECO:0000256" key="6">
    <source>
        <dbReference type="PIRNR" id="PIRNR001365"/>
    </source>
</evidence>
<dbReference type="SMART" id="SM01130">
    <property type="entry name" value="DHDPS"/>
    <property type="match status" value="1"/>
</dbReference>
<keyword evidence="8" id="KW-1185">Reference proteome</keyword>
<comment type="pathway">
    <text evidence="2 5">Carbohydrate acid metabolism; D-glucarate degradation; 2,5-dioxopentanoate from D-glucarate: step 2/2.</text>
</comment>
<evidence type="ECO:0000256" key="5">
    <source>
        <dbReference type="HAMAP-Rule" id="MF_00694"/>
    </source>
</evidence>
<proteinExistence type="inferred from homology"/>
<dbReference type="SUPFAM" id="SSF51569">
    <property type="entry name" value="Aldolase"/>
    <property type="match status" value="1"/>
</dbReference>
<dbReference type="Gene3D" id="3.20.20.70">
    <property type="entry name" value="Aldolase class I"/>
    <property type="match status" value="1"/>
</dbReference>
<evidence type="ECO:0000256" key="2">
    <source>
        <dbReference type="ARBA" id="ARBA00004983"/>
    </source>
</evidence>
<reference evidence="7" key="1">
    <citation type="submission" date="2023-01" db="EMBL/GenBank/DDBJ databases">
        <title>Draft genome sequence of Nocardiopsis sp. LSu2-4 isolated from halophytes.</title>
        <authorList>
            <person name="Duangmal K."/>
            <person name="Chantavorakit T."/>
        </authorList>
    </citation>
    <scope>NUCLEOTIDE SEQUENCE</scope>
    <source>
        <strain evidence="7">LSu2-4</strain>
    </source>
</reference>
<name>A0ABT4TW07_9ACTN</name>
<dbReference type="HAMAP" id="MF_00694">
    <property type="entry name" value="KDGDH"/>
    <property type="match status" value="1"/>
</dbReference>
<comment type="catalytic activity">
    <reaction evidence="1 5">
        <text>5-dehydro-4-deoxy-D-glucarate + H(+) = 2,5-dioxopentanoate + CO2 + H2O</text>
        <dbReference type="Rhea" id="RHEA:24608"/>
        <dbReference type="ChEBI" id="CHEBI:15377"/>
        <dbReference type="ChEBI" id="CHEBI:15378"/>
        <dbReference type="ChEBI" id="CHEBI:16526"/>
        <dbReference type="ChEBI" id="CHEBI:42819"/>
        <dbReference type="ChEBI" id="CHEBI:58136"/>
        <dbReference type="EC" id="4.2.1.41"/>
    </reaction>
</comment>
<evidence type="ECO:0000313" key="7">
    <source>
        <dbReference type="EMBL" id="MDA2808332.1"/>
    </source>
</evidence>
<dbReference type="InterPro" id="IPR017655">
    <property type="entry name" value="Dehydro-deoxyglucarate_dehyd"/>
</dbReference>
<protein>
    <recommendedName>
        <fullName evidence="5">Probable 5-dehydro-4-deoxyglucarate dehydratase</fullName>
        <ecNumber evidence="5">4.2.1.41</ecNumber>
    </recommendedName>
    <alternativeName>
        <fullName evidence="5">5-keto-4-deoxy-glucarate dehydratase</fullName>
        <shortName evidence="5">KDGDH</shortName>
    </alternativeName>
</protein>
<dbReference type="PIRSF" id="PIRSF001365">
    <property type="entry name" value="DHDPS"/>
    <property type="match status" value="1"/>
</dbReference>
<evidence type="ECO:0000256" key="3">
    <source>
        <dbReference type="ARBA" id="ARBA00007592"/>
    </source>
</evidence>
<sequence>MTPRRGPAAHPPTPTTAARQREASAMQFDGILFFPITPFDDKGGLDEEVLDRHIRDGMEHRPGGVFAACGTGEFHALGAEEHARVTARAVEAVGGRVPVVAGAGGSVRTAAEQAAAAADLGADAVLLLPPYLVGGSQRGLVEYVRAVAGAAGVPVIAYQRANMVLTPETAAEVAQIPGVEGIKDGVGDLGAMRRIVQAVRAVRGEDFAFFNGLPTAELTFAPYASVGVPLYSSAAFAFAPEVATAFYRAAHAGDPLADRLLTGFYEPLVALRDRAPGYAVAMVKAGVRLRGGRAGAVRPPLTDLTREEEALLADIIDAGLRAVEGE</sequence>
<keyword evidence="4 5" id="KW-0456">Lyase</keyword>
<accession>A0ABT4TW07</accession>
<comment type="similarity">
    <text evidence="3 5 6">Belongs to the DapA family.</text>
</comment>
<evidence type="ECO:0000313" key="8">
    <source>
        <dbReference type="Proteomes" id="UP001165685"/>
    </source>
</evidence>
<comment type="caution">
    <text evidence="7">The sequence shown here is derived from an EMBL/GenBank/DDBJ whole genome shotgun (WGS) entry which is preliminary data.</text>
</comment>
<dbReference type="InterPro" id="IPR002220">
    <property type="entry name" value="DapA-like"/>
</dbReference>
<dbReference type="PANTHER" id="PTHR12128:SF19">
    <property type="entry name" value="5-DEHYDRO-4-DEOXYGLUCARATE DEHYDRATASE 2-RELATED"/>
    <property type="match status" value="1"/>
</dbReference>
<gene>
    <name evidence="7" type="ORF">O4U47_27740</name>
</gene>
<dbReference type="Pfam" id="PF00701">
    <property type="entry name" value="DHDPS"/>
    <property type="match status" value="1"/>
</dbReference>
<dbReference type="NCBIfam" id="NF002958">
    <property type="entry name" value="PRK03620.1"/>
    <property type="match status" value="1"/>
</dbReference>
<evidence type="ECO:0000256" key="1">
    <source>
        <dbReference type="ARBA" id="ARBA00001446"/>
    </source>
</evidence>
<dbReference type="EMBL" id="JAQFWP010000079">
    <property type="protein sequence ID" value="MDA2808332.1"/>
    <property type="molecule type" value="Genomic_DNA"/>
</dbReference>
<dbReference type="RefSeq" id="WP_270680931.1">
    <property type="nucleotide sequence ID" value="NZ_JAQFWP010000079.1"/>
</dbReference>